<dbReference type="PANTHER" id="PTHR13847">
    <property type="entry name" value="SARCOSINE DEHYDROGENASE-RELATED"/>
    <property type="match status" value="1"/>
</dbReference>
<protein>
    <submittedName>
        <fullName evidence="3">FAD-binding oxidoreductase</fullName>
    </submittedName>
</protein>
<dbReference type="Pfam" id="PF01266">
    <property type="entry name" value="DAO"/>
    <property type="match status" value="1"/>
</dbReference>
<evidence type="ECO:0000313" key="3">
    <source>
        <dbReference type="EMBL" id="GAA3860443.1"/>
    </source>
</evidence>
<dbReference type="Gene3D" id="3.30.9.10">
    <property type="entry name" value="D-Amino Acid Oxidase, subunit A, domain 2"/>
    <property type="match status" value="1"/>
</dbReference>
<sequence>MATAEITVLGAGAFGLSCAYEALRRGASVRVIDPHGVGAGSSGGVVGALAPHTPERWNPKKEFQFQSLIASRRFWPSVKETGGVSSGYGRTGRVQAVMDARQLTLAREREIQAQELWRGEAVWQVVDRAHVGDWAPDSPTGFWIFDDLSARLHPAQACAALAAAVRVLGGEILREGETSGAVIHASGWQGLQELNAAFGRAVGGGVKGQAVLLDFDARDAPQVYAQQLHIIPHADGTTAIGSTSEREFGSSDTTDYQVEALIERAMIAMPVLHGAREIQRWAGVRPRAKSRAPMVGPWPERAGHFIANGGFKIGFGMAPKVAQVLVDLILEGRDAIPEDFRVEASL</sequence>
<dbReference type="EMBL" id="BAABDF010000003">
    <property type="protein sequence ID" value="GAA3860443.1"/>
    <property type="molecule type" value="Genomic_DNA"/>
</dbReference>
<gene>
    <name evidence="3" type="ORF">GCM10022404_09130</name>
</gene>
<keyword evidence="4" id="KW-1185">Reference proteome</keyword>
<proteinExistence type="predicted"/>
<dbReference type="RefSeq" id="WP_344844297.1">
    <property type="nucleotide sequence ID" value="NZ_BAABDF010000003.1"/>
</dbReference>
<accession>A0ABP7JZQ4</accession>
<dbReference type="PANTHER" id="PTHR13847:SF289">
    <property type="entry name" value="GLYCINE OXIDASE"/>
    <property type="match status" value="1"/>
</dbReference>
<evidence type="ECO:0000256" key="1">
    <source>
        <dbReference type="ARBA" id="ARBA00023002"/>
    </source>
</evidence>
<feature type="domain" description="FAD dependent oxidoreductase" evidence="2">
    <location>
        <begin position="6"/>
        <end position="328"/>
    </location>
</feature>
<organism evidence="3 4">
    <name type="scientific">Celeribacter arenosi</name>
    <dbReference type="NCBI Taxonomy" id="792649"/>
    <lineage>
        <taxon>Bacteria</taxon>
        <taxon>Pseudomonadati</taxon>
        <taxon>Pseudomonadota</taxon>
        <taxon>Alphaproteobacteria</taxon>
        <taxon>Rhodobacterales</taxon>
        <taxon>Roseobacteraceae</taxon>
        <taxon>Celeribacter</taxon>
    </lineage>
</organism>
<keyword evidence="1" id="KW-0560">Oxidoreductase</keyword>
<reference evidence="4" key="1">
    <citation type="journal article" date="2019" name="Int. J. Syst. Evol. Microbiol.">
        <title>The Global Catalogue of Microorganisms (GCM) 10K type strain sequencing project: providing services to taxonomists for standard genome sequencing and annotation.</title>
        <authorList>
            <consortium name="The Broad Institute Genomics Platform"/>
            <consortium name="The Broad Institute Genome Sequencing Center for Infectious Disease"/>
            <person name="Wu L."/>
            <person name="Ma J."/>
        </authorList>
    </citation>
    <scope>NUCLEOTIDE SEQUENCE [LARGE SCALE GENOMIC DNA]</scope>
    <source>
        <strain evidence="4">JCM 17190</strain>
    </source>
</reference>
<dbReference type="SUPFAM" id="SSF54373">
    <property type="entry name" value="FAD-linked reductases, C-terminal domain"/>
    <property type="match status" value="1"/>
</dbReference>
<name>A0ABP7JZQ4_9RHOB</name>
<dbReference type="SUPFAM" id="SSF51905">
    <property type="entry name" value="FAD/NAD(P)-binding domain"/>
    <property type="match status" value="1"/>
</dbReference>
<dbReference type="Proteomes" id="UP001399917">
    <property type="component" value="Unassembled WGS sequence"/>
</dbReference>
<evidence type="ECO:0000259" key="2">
    <source>
        <dbReference type="Pfam" id="PF01266"/>
    </source>
</evidence>
<comment type="caution">
    <text evidence="3">The sequence shown here is derived from an EMBL/GenBank/DDBJ whole genome shotgun (WGS) entry which is preliminary data.</text>
</comment>
<dbReference type="Gene3D" id="3.50.50.60">
    <property type="entry name" value="FAD/NAD(P)-binding domain"/>
    <property type="match status" value="2"/>
</dbReference>
<dbReference type="InterPro" id="IPR036188">
    <property type="entry name" value="FAD/NAD-bd_sf"/>
</dbReference>
<dbReference type="InterPro" id="IPR006076">
    <property type="entry name" value="FAD-dep_OxRdtase"/>
</dbReference>
<evidence type="ECO:0000313" key="4">
    <source>
        <dbReference type="Proteomes" id="UP001399917"/>
    </source>
</evidence>